<dbReference type="PANTHER" id="PTHR10357:SF215">
    <property type="entry name" value="ALPHA-AMYLASE 1"/>
    <property type="match status" value="1"/>
</dbReference>
<dbReference type="HOGENOM" id="CLU_006462_7_2_1"/>
<evidence type="ECO:0000256" key="1">
    <source>
        <dbReference type="ARBA" id="ARBA00000548"/>
    </source>
</evidence>
<dbReference type="SUPFAM" id="SSF51445">
    <property type="entry name" value="(Trans)glycosidases"/>
    <property type="match status" value="1"/>
</dbReference>
<keyword evidence="8" id="KW-0106">Calcium</keyword>
<reference evidence="19 20" key="1">
    <citation type="journal article" date="2010" name="Nat. Biotechnol.">
        <title>Genome sequence of the model mushroom Schizophyllum commune.</title>
        <authorList>
            <person name="Ohm R.A."/>
            <person name="de Jong J.F."/>
            <person name="Lugones L.G."/>
            <person name="Aerts A."/>
            <person name="Kothe E."/>
            <person name="Stajich J.E."/>
            <person name="de Vries R.P."/>
            <person name="Record E."/>
            <person name="Levasseur A."/>
            <person name="Baker S.E."/>
            <person name="Bartholomew K.A."/>
            <person name="Coutinho P.M."/>
            <person name="Erdmann S."/>
            <person name="Fowler T.J."/>
            <person name="Gathman A.C."/>
            <person name="Lombard V."/>
            <person name="Henrissat B."/>
            <person name="Knabe N."/>
            <person name="Kuees U."/>
            <person name="Lilly W.W."/>
            <person name="Lindquist E."/>
            <person name="Lucas S."/>
            <person name="Magnuson J.K."/>
            <person name="Piumi F."/>
            <person name="Raudaskoski M."/>
            <person name="Salamov A."/>
            <person name="Schmutz J."/>
            <person name="Schwarze F.W.M.R."/>
            <person name="vanKuyk P.A."/>
            <person name="Horton J.S."/>
            <person name="Grigoriev I.V."/>
            <person name="Woesten H.A.B."/>
        </authorList>
    </citation>
    <scope>NUCLEOTIDE SEQUENCE [LARGE SCALE GENOMIC DNA]</scope>
    <source>
        <strain evidence="20">H4-8 / FGSC 9210</strain>
    </source>
</reference>
<dbReference type="OMA" id="AHNWLFT"/>
<feature type="active site" description="Nucleophile" evidence="13">
    <location>
        <position position="222"/>
    </location>
</feature>
<dbReference type="GeneID" id="9586700"/>
<feature type="signal peptide" evidence="17">
    <location>
        <begin position="1"/>
        <end position="18"/>
    </location>
</feature>
<evidence type="ECO:0000256" key="8">
    <source>
        <dbReference type="ARBA" id="ARBA00022837"/>
    </source>
</evidence>
<dbReference type="RefSeq" id="XP_003030953.1">
    <property type="nucleotide sequence ID" value="XM_003030907.1"/>
</dbReference>
<dbReference type="Pfam" id="PF09260">
    <property type="entry name" value="A_amylase_dom_C"/>
    <property type="match status" value="1"/>
</dbReference>
<dbReference type="PANTHER" id="PTHR10357">
    <property type="entry name" value="ALPHA-AMYLASE FAMILY MEMBER"/>
    <property type="match status" value="1"/>
</dbReference>
<dbReference type="OrthoDB" id="204980at2759"/>
<feature type="binding site" evidence="16">
    <location>
        <position position="220"/>
    </location>
    <ligand>
        <name>substrate</name>
    </ligand>
</feature>
<evidence type="ECO:0000256" key="10">
    <source>
        <dbReference type="ARBA" id="ARBA00023180"/>
    </source>
</evidence>
<dbReference type="FunFam" id="3.20.20.80:FF:000120">
    <property type="entry name" value="Alpha-amylase A"/>
    <property type="match status" value="1"/>
</dbReference>
<accession>D8Q7N0</accession>
<evidence type="ECO:0000256" key="17">
    <source>
        <dbReference type="SAM" id="SignalP"/>
    </source>
</evidence>
<feature type="disulfide bond" evidence="15">
    <location>
        <begin position="167"/>
        <end position="180"/>
    </location>
</feature>
<feature type="binding site" evidence="16">
    <location>
        <position position="361"/>
    </location>
    <ligand>
        <name>substrate</name>
    </ligand>
</feature>
<dbReference type="InterPro" id="IPR013777">
    <property type="entry name" value="A-amylase-like"/>
</dbReference>
<dbReference type="FunCoup" id="D8Q7N0">
    <property type="interactions" value="131"/>
</dbReference>
<feature type="chain" id="PRO_5003120696" description="alpha-amylase" evidence="17">
    <location>
        <begin position="19"/>
        <end position="490"/>
    </location>
</feature>
<evidence type="ECO:0000256" key="6">
    <source>
        <dbReference type="ARBA" id="ARBA00022729"/>
    </source>
</evidence>
<dbReference type="KEGG" id="scm:SCHCO_02749442"/>
<comment type="similarity">
    <text evidence="3">Belongs to the glycosyl hydrolase 13 family.</text>
</comment>
<dbReference type="Pfam" id="PF00128">
    <property type="entry name" value="Alpha-amylase"/>
    <property type="match status" value="1"/>
</dbReference>
<dbReference type="GO" id="GO:0016052">
    <property type="term" value="P:carbohydrate catabolic process"/>
    <property type="evidence" value="ECO:0007669"/>
    <property type="project" value="InterPro"/>
</dbReference>
<dbReference type="Gene3D" id="2.60.40.1180">
    <property type="entry name" value="Golgi alpha-mannosidase II"/>
    <property type="match status" value="1"/>
</dbReference>
<evidence type="ECO:0000256" key="15">
    <source>
        <dbReference type="PIRSR" id="PIRSR001024-4"/>
    </source>
</evidence>
<feature type="binding site" evidence="16">
    <location>
        <position position="313"/>
    </location>
    <ligand>
        <name>substrate</name>
    </ligand>
</feature>
<dbReference type="CDD" id="cd11319">
    <property type="entry name" value="AmyAc_euk_AmyA"/>
    <property type="match status" value="1"/>
</dbReference>
<organism evidence="20">
    <name type="scientific">Schizophyllum commune (strain H4-8 / FGSC 9210)</name>
    <name type="common">Split gill fungus</name>
    <dbReference type="NCBI Taxonomy" id="578458"/>
    <lineage>
        <taxon>Eukaryota</taxon>
        <taxon>Fungi</taxon>
        <taxon>Dikarya</taxon>
        <taxon>Basidiomycota</taxon>
        <taxon>Agaricomycotina</taxon>
        <taxon>Agaricomycetes</taxon>
        <taxon>Agaricomycetidae</taxon>
        <taxon>Agaricales</taxon>
        <taxon>Schizophyllaceae</taxon>
        <taxon>Schizophyllum</taxon>
    </lineage>
</organism>
<dbReference type="VEuPathDB" id="FungiDB:SCHCODRAFT_02749442"/>
<dbReference type="GO" id="GO:0004556">
    <property type="term" value="F:alpha-amylase activity"/>
    <property type="evidence" value="ECO:0007669"/>
    <property type="project" value="UniProtKB-EC"/>
</dbReference>
<keyword evidence="5" id="KW-0479">Metal-binding</keyword>
<evidence type="ECO:0000259" key="18">
    <source>
        <dbReference type="SMART" id="SM00642"/>
    </source>
</evidence>
<keyword evidence="11" id="KW-0119">Carbohydrate metabolism</keyword>
<evidence type="ECO:0000256" key="14">
    <source>
        <dbReference type="PIRSR" id="PIRSR001024-2"/>
    </source>
</evidence>
<keyword evidence="7 19" id="KW-0378">Hydrolase</keyword>
<feature type="site" description="Transition state stabilizer" evidence="14">
    <location>
        <position position="313"/>
    </location>
</feature>
<dbReference type="GO" id="GO:0005509">
    <property type="term" value="F:calcium ion binding"/>
    <property type="evidence" value="ECO:0007669"/>
    <property type="project" value="InterPro"/>
</dbReference>
<dbReference type="EMBL" id="GL377307">
    <property type="protein sequence ID" value="EFI96050.1"/>
    <property type="molecule type" value="Genomic_DNA"/>
</dbReference>
<evidence type="ECO:0000256" key="11">
    <source>
        <dbReference type="ARBA" id="ARBA00023277"/>
    </source>
</evidence>
<keyword evidence="6 17" id="KW-0732">Signal</keyword>
<keyword evidence="20" id="KW-1185">Reference proteome</keyword>
<evidence type="ECO:0000256" key="2">
    <source>
        <dbReference type="ARBA" id="ARBA00001913"/>
    </source>
</evidence>
<evidence type="ECO:0000256" key="9">
    <source>
        <dbReference type="ARBA" id="ARBA00023157"/>
    </source>
</evidence>
<dbReference type="InterPro" id="IPR013780">
    <property type="entry name" value="Glyco_hydro_b"/>
</dbReference>
<dbReference type="InterPro" id="IPR015340">
    <property type="entry name" value="A_amylase_C_dom"/>
</dbReference>
<dbReference type="Gene3D" id="3.20.20.80">
    <property type="entry name" value="Glycosidases"/>
    <property type="match status" value="1"/>
</dbReference>
<dbReference type="AlphaFoldDB" id="D8Q7N0"/>
<dbReference type="SUPFAM" id="SSF51011">
    <property type="entry name" value="Glycosyl hydrolase domain"/>
    <property type="match status" value="1"/>
</dbReference>
<dbReference type="InterPro" id="IPR017853">
    <property type="entry name" value="GH"/>
</dbReference>
<dbReference type="InParanoid" id="D8Q7N0"/>
<dbReference type="SMART" id="SM00642">
    <property type="entry name" value="Aamy"/>
    <property type="match status" value="1"/>
</dbReference>
<feature type="binding site" evidence="16">
    <location>
        <position position="140"/>
    </location>
    <ligand>
        <name>substrate</name>
    </ligand>
</feature>
<protein>
    <recommendedName>
        <fullName evidence="4">alpha-amylase</fullName>
        <ecNumber evidence="4">3.2.1.1</ecNumber>
    </recommendedName>
</protein>
<feature type="binding site" evidence="16">
    <location>
        <position position="101"/>
    </location>
    <ligand>
        <name>substrate</name>
    </ligand>
</feature>
<dbReference type="STRING" id="578458.D8Q7N0"/>
<feature type="active site" description="Proton donor" evidence="13">
    <location>
        <position position="246"/>
    </location>
</feature>
<comment type="catalytic activity">
    <reaction evidence="1">
        <text>Endohydrolysis of (1-&gt;4)-alpha-D-glucosidic linkages in polysaccharides containing three or more (1-&gt;4)-alpha-linked D-glucose units.</text>
        <dbReference type="EC" id="3.2.1.1"/>
    </reaction>
</comment>
<feature type="disulfide bond" evidence="15">
    <location>
        <begin position="453"/>
        <end position="488"/>
    </location>
</feature>
<keyword evidence="10" id="KW-0325">Glycoprotein</keyword>
<evidence type="ECO:0000256" key="12">
    <source>
        <dbReference type="ARBA" id="ARBA00023295"/>
    </source>
</evidence>
<evidence type="ECO:0000256" key="4">
    <source>
        <dbReference type="ARBA" id="ARBA00012595"/>
    </source>
</evidence>
<name>D8Q7N0_SCHCM</name>
<keyword evidence="9 15" id="KW-1015">Disulfide bond</keyword>
<dbReference type="EC" id="3.2.1.1" evidence="4"/>
<dbReference type="InterPro" id="IPR006047">
    <property type="entry name" value="GH13_cat_dom"/>
</dbReference>
<sequence>MFSKSLLLSLPLISGAFAATAEDWRKRSIYELVTDRFARTDGSTTAPCNTGDRVFCGGTWQGLTNHLDYIKNMGFTAVWISPITMQIYGNTHSGEAYHGYWPKDYYQLNPNFGTADDLRNLAKALHDRGMYLMVDLVVNHYASWGDEDIQWSQYVPFNDQKYFHDKCWINWNNQQSIEDCWMGDGYVPLPDLDTENDYVVSTLEKYVGELVSNYSIDGLRLDATKNIRKDFWPGFCSAAGVYCQGEVWTADVNQFCPWQDYMAGLHNYPMHDYTVSAFSWHKGDVNALANTLNALTNQCADVGLLGSFTENHDNPRMGSVTNDLSQRKSLAAMTILSGNGIPIVYYGQEQIFDAKKDPDNREALWLSGYATGGDKLYDYFAQLNGLRNWLVWNIPEGDYLTAKPSYSVYDTHTLVASKGVTKVLVSNMGASVDGSVATSGWSAGEDVVDALSCNTYTADSQGKATISMKLSLPAAVLPKSSLGGSGICGL</sequence>
<evidence type="ECO:0000313" key="20">
    <source>
        <dbReference type="Proteomes" id="UP000007431"/>
    </source>
</evidence>
<evidence type="ECO:0000256" key="7">
    <source>
        <dbReference type="ARBA" id="ARBA00022801"/>
    </source>
</evidence>
<feature type="disulfide bond" evidence="15">
    <location>
        <begin position="48"/>
        <end position="56"/>
    </location>
</feature>
<evidence type="ECO:0000313" key="19">
    <source>
        <dbReference type="EMBL" id="EFI96050.1"/>
    </source>
</evidence>
<evidence type="ECO:0000256" key="13">
    <source>
        <dbReference type="PIRSR" id="PIRSR001024-1"/>
    </source>
</evidence>
<gene>
    <name evidence="19" type="ORF">SCHCODRAFT_235431</name>
</gene>
<proteinExistence type="inferred from homology"/>
<comment type="cofactor">
    <cofactor evidence="2">
        <name>Ca(2+)</name>
        <dbReference type="ChEBI" id="CHEBI:29108"/>
    </cofactor>
</comment>
<feature type="domain" description="Glycosyl hydrolase family 13 catalytic" evidence="18">
    <location>
        <begin position="31"/>
        <end position="387"/>
    </location>
</feature>
<evidence type="ECO:0000256" key="5">
    <source>
        <dbReference type="ARBA" id="ARBA00022723"/>
    </source>
</evidence>
<dbReference type="PIRSF" id="PIRSF001024">
    <property type="entry name" value="Alph-amyl_fung"/>
    <property type="match status" value="1"/>
</dbReference>
<evidence type="ECO:0000256" key="3">
    <source>
        <dbReference type="ARBA" id="ARBA00008061"/>
    </source>
</evidence>
<keyword evidence="12" id="KW-0326">Glycosidase</keyword>
<feature type="disulfide bond" evidence="15">
    <location>
        <begin position="256"/>
        <end position="299"/>
    </location>
</feature>
<dbReference type="eggNOG" id="KOG0471">
    <property type="taxonomic scope" value="Eukaryota"/>
</dbReference>
<evidence type="ECO:0000256" key="16">
    <source>
        <dbReference type="PIRSR" id="PIRSR001024-5"/>
    </source>
</evidence>
<dbReference type="Proteomes" id="UP000007431">
    <property type="component" value="Unassembled WGS sequence"/>
</dbReference>